<protein>
    <recommendedName>
        <fullName evidence="1">non-specific serine/threonine protein kinase</fullName>
        <ecNumber evidence="1">2.7.11.1</ecNumber>
    </recommendedName>
</protein>
<keyword evidence="3" id="KW-0433">Leucine-rich repeat</keyword>
<dbReference type="GO" id="GO:0004674">
    <property type="term" value="F:protein serine/threonine kinase activity"/>
    <property type="evidence" value="ECO:0007669"/>
    <property type="project" value="UniProtKB-KW"/>
</dbReference>
<dbReference type="Gene3D" id="3.80.10.10">
    <property type="entry name" value="Ribonuclease Inhibitor"/>
    <property type="match status" value="1"/>
</dbReference>
<feature type="compositionally biased region" description="Basic residues" evidence="12">
    <location>
        <begin position="161"/>
        <end position="170"/>
    </location>
</feature>
<evidence type="ECO:0000313" key="14">
    <source>
        <dbReference type="EMBL" id="CAE2335305.1"/>
    </source>
</evidence>
<dbReference type="SUPFAM" id="SSF52047">
    <property type="entry name" value="RNI-like"/>
    <property type="match status" value="1"/>
</dbReference>
<proteinExistence type="predicted"/>
<keyword evidence="6" id="KW-0547">Nucleotide-binding</keyword>
<keyword evidence="5" id="KW-0677">Repeat</keyword>
<gene>
    <name evidence="14" type="ORF">NAES01612_LOCUS23904</name>
</gene>
<dbReference type="PANTHER" id="PTHR24361:SF433">
    <property type="entry name" value="PROTEIN KINASE DOMAIN-CONTAINING PROTEIN"/>
    <property type="match status" value="1"/>
</dbReference>
<keyword evidence="2" id="KW-0723">Serine/threonine-protein kinase</keyword>
<name>A0A7S4PHW6_9EUKA</name>
<comment type="catalytic activity">
    <reaction evidence="10">
        <text>L-seryl-[protein] + ATP = O-phospho-L-seryl-[protein] + ADP + H(+)</text>
        <dbReference type="Rhea" id="RHEA:17989"/>
        <dbReference type="Rhea" id="RHEA-COMP:9863"/>
        <dbReference type="Rhea" id="RHEA-COMP:11604"/>
        <dbReference type="ChEBI" id="CHEBI:15378"/>
        <dbReference type="ChEBI" id="CHEBI:29999"/>
        <dbReference type="ChEBI" id="CHEBI:30616"/>
        <dbReference type="ChEBI" id="CHEBI:83421"/>
        <dbReference type="ChEBI" id="CHEBI:456216"/>
        <dbReference type="EC" id="2.7.11.1"/>
    </reaction>
</comment>
<dbReference type="PROSITE" id="PS50011">
    <property type="entry name" value="PROTEIN_KINASE_DOM"/>
    <property type="match status" value="1"/>
</dbReference>
<comment type="catalytic activity">
    <reaction evidence="9">
        <text>L-threonyl-[protein] + ATP = O-phospho-L-threonyl-[protein] + ADP + H(+)</text>
        <dbReference type="Rhea" id="RHEA:46608"/>
        <dbReference type="Rhea" id="RHEA-COMP:11060"/>
        <dbReference type="Rhea" id="RHEA-COMP:11605"/>
        <dbReference type="ChEBI" id="CHEBI:15378"/>
        <dbReference type="ChEBI" id="CHEBI:30013"/>
        <dbReference type="ChEBI" id="CHEBI:30616"/>
        <dbReference type="ChEBI" id="CHEBI:61977"/>
        <dbReference type="ChEBI" id="CHEBI:456216"/>
        <dbReference type="EC" id="2.7.11.1"/>
    </reaction>
</comment>
<keyword evidence="4" id="KW-0808">Transferase</keyword>
<dbReference type="AlphaFoldDB" id="A0A7S4PHW6"/>
<keyword evidence="7" id="KW-0418">Kinase</keyword>
<sequence>MSDDETEMFSDEFERIQENDSSFKEVDFRYKRFNDACCQKLSKLLPANTHVSTLTLSNCKIGDSGCKYLGRGFAKSTSLKKVDLSFNSDITDKGAKHLIAGLEKNNTITEFQILFNDNITNASKDEIKKYLTRNAEFPQKIEKDKHTTTSTKSEKGDRLRKSQSKKRVKEKKTMTIGGDTERIPADKMALHAVQQRLEEALKREKEHLKRIAQLEKQIKEGGGTPASPAKKKAKEMTINFDNLLVTEKLAATGGSNAGVYACYVDGWQCAMKELMVSSLKMEASQINNFESEIGLLESLPHNNNIVKYLHHERQKDKIRLFITKYSSTLRNEIQKRKLDVEDDEDEPYSPAEIVTYLLDLVSGLEFLHNQNIIHRDLKSDNIFVTLNERKEISNLAIGDFDTAKSLETEGPAKTLVGTPAYMAPEVLAQDGAYSLQADVYSFGMVIYELLALQMPYANAPPFKVTANIIAGVAPELPKMGSEYDPIIELFQRCVSTLPQNRPKVSQIKEYLHKIPTK</sequence>
<evidence type="ECO:0000256" key="1">
    <source>
        <dbReference type="ARBA" id="ARBA00012513"/>
    </source>
</evidence>
<accession>A0A7S4PHW6</accession>
<dbReference type="Gene3D" id="1.10.510.10">
    <property type="entry name" value="Transferase(Phosphotransferase) domain 1"/>
    <property type="match status" value="1"/>
</dbReference>
<dbReference type="Pfam" id="PF00069">
    <property type="entry name" value="Pkinase"/>
    <property type="match status" value="1"/>
</dbReference>
<evidence type="ECO:0000256" key="7">
    <source>
        <dbReference type="ARBA" id="ARBA00022777"/>
    </source>
</evidence>
<dbReference type="PROSITE" id="PS00108">
    <property type="entry name" value="PROTEIN_KINASE_ST"/>
    <property type="match status" value="1"/>
</dbReference>
<dbReference type="EMBL" id="HBKR01036573">
    <property type="protein sequence ID" value="CAE2335305.1"/>
    <property type="molecule type" value="Transcribed_RNA"/>
</dbReference>
<feature type="compositionally biased region" description="Basic and acidic residues" evidence="12">
    <location>
        <begin position="141"/>
        <end position="160"/>
    </location>
</feature>
<evidence type="ECO:0000256" key="3">
    <source>
        <dbReference type="ARBA" id="ARBA00022614"/>
    </source>
</evidence>
<feature type="domain" description="Protein kinase" evidence="13">
    <location>
        <begin position="245"/>
        <end position="511"/>
    </location>
</feature>
<dbReference type="EC" id="2.7.11.1" evidence="1"/>
<evidence type="ECO:0000256" key="6">
    <source>
        <dbReference type="ARBA" id="ARBA00022741"/>
    </source>
</evidence>
<evidence type="ECO:0000256" key="2">
    <source>
        <dbReference type="ARBA" id="ARBA00022527"/>
    </source>
</evidence>
<feature type="coiled-coil region" evidence="11">
    <location>
        <begin position="190"/>
        <end position="217"/>
    </location>
</feature>
<dbReference type="InterPro" id="IPR011009">
    <property type="entry name" value="Kinase-like_dom_sf"/>
</dbReference>
<dbReference type="Pfam" id="PF13516">
    <property type="entry name" value="LRR_6"/>
    <property type="match status" value="2"/>
</dbReference>
<evidence type="ECO:0000256" key="4">
    <source>
        <dbReference type="ARBA" id="ARBA00022679"/>
    </source>
</evidence>
<evidence type="ECO:0000256" key="8">
    <source>
        <dbReference type="ARBA" id="ARBA00022840"/>
    </source>
</evidence>
<evidence type="ECO:0000256" key="11">
    <source>
        <dbReference type="SAM" id="Coils"/>
    </source>
</evidence>
<dbReference type="SMART" id="SM00220">
    <property type="entry name" value="S_TKc"/>
    <property type="match status" value="1"/>
</dbReference>
<evidence type="ECO:0000256" key="10">
    <source>
        <dbReference type="ARBA" id="ARBA00048679"/>
    </source>
</evidence>
<dbReference type="GO" id="GO:0005524">
    <property type="term" value="F:ATP binding"/>
    <property type="evidence" value="ECO:0007669"/>
    <property type="project" value="UniProtKB-KW"/>
</dbReference>
<evidence type="ECO:0000256" key="12">
    <source>
        <dbReference type="SAM" id="MobiDB-lite"/>
    </source>
</evidence>
<reference evidence="14" key="1">
    <citation type="submission" date="2021-01" db="EMBL/GenBank/DDBJ databases">
        <authorList>
            <person name="Corre E."/>
            <person name="Pelletier E."/>
            <person name="Niang G."/>
            <person name="Scheremetjew M."/>
            <person name="Finn R."/>
            <person name="Kale V."/>
            <person name="Holt S."/>
            <person name="Cochrane G."/>
            <person name="Meng A."/>
            <person name="Brown T."/>
            <person name="Cohen L."/>
        </authorList>
    </citation>
    <scope>NUCLEOTIDE SEQUENCE</scope>
    <source>
        <strain evidence="14">SoJaBio B1-5/56/2</strain>
    </source>
</reference>
<dbReference type="InterPro" id="IPR001611">
    <property type="entry name" value="Leu-rich_rpt"/>
</dbReference>
<dbReference type="InterPro" id="IPR032675">
    <property type="entry name" value="LRR_dom_sf"/>
</dbReference>
<keyword evidence="8" id="KW-0067">ATP-binding</keyword>
<evidence type="ECO:0000256" key="5">
    <source>
        <dbReference type="ARBA" id="ARBA00022737"/>
    </source>
</evidence>
<dbReference type="Gene3D" id="3.30.200.20">
    <property type="entry name" value="Phosphorylase Kinase, domain 1"/>
    <property type="match status" value="1"/>
</dbReference>
<organism evidence="14">
    <name type="scientific">Paramoeba aestuarina</name>
    <dbReference type="NCBI Taxonomy" id="180227"/>
    <lineage>
        <taxon>Eukaryota</taxon>
        <taxon>Amoebozoa</taxon>
        <taxon>Discosea</taxon>
        <taxon>Flabellinia</taxon>
        <taxon>Dactylopodida</taxon>
        <taxon>Paramoebidae</taxon>
        <taxon>Paramoeba</taxon>
    </lineage>
</organism>
<feature type="region of interest" description="Disordered" evidence="12">
    <location>
        <begin position="141"/>
        <end position="174"/>
    </location>
</feature>
<dbReference type="GO" id="GO:0005737">
    <property type="term" value="C:cytoplasm"/>
    <property type="evidence" value="ECO:0007669"/>
    <property type="project" value="TreeGrafter"/>
</dbReference>
<dbReference type="InterPro" id="IPR053235">
    <property type="entry name" value="Ser_Thr_kinase"/>
</dbReference>
<keyword evidence="11" id="KW-0175">Coiled coil</keyword>
<evidence type="ECO:0000259" key="13">
    <source>
        <dbReference type="PROSITE" id="PS50011"/>
    </source>
</evidence>
<dbReference type="PANTHER" id="PTHR24361">
    <property type="entry name" value="MITOGEN-ACTIVATED KINASE KINASE KINASE"/>
    <property type="match status" value="1"/>
</dbReference>
<dbReference type="SMART" id="SM00368">
    <property type="entry name" value="LRR_RI"/>
    <property type="match status" value="2"/>
</dbReference>
<dbReference type="SUPFAM" id="SSF56112">
    <property type="entry name" value="Protein kinase-like (PK-like)"/>
    <property type="match status" value="1"/>
</dbReference>
<evidence type="ECO:0000256" key="9">
    <source>
        <dbReference type="ARBA" id="ARBA00047899"/>
    </source>
</evidence>
<dbReference type="InterPro" id="IPR000719">
    <property type="entry name" value="Prot_kinase_dom"/>
</dbReference>
<dbReference type="InterPro" id="IPR008271">
    <property type="entry name" value="Ser/Thr_kinase_AS"/>
</dbReference>